<dbReference type="Proteomes" id="UP000741013">
    <property type="component" value="Unassembled WGS sequence"/>
</dbReference>
<keyword evidence="3" id="KW-1185">Reference proteome</keyword>
<evidence type="ECO:0000313" key="2">
    <source>
        <dbReference type="EMBL" id="MBP2183885.1"/>
    </source>
</evidence>
<comment type="caution">
    <text evidence="2">The sequence shown here is derived from an EMBL/GenBank/DDBJ whole genome shotgun (WGS) entry which is preliminary data.</text>
</comment>
<evidence type="ECO:0000256" key="1">
    <source>
        <dbReference type="SAM" id="MobiDB-lite"/>
    </source>
</evidence>
<organism evidence="2 3">
    <name type="scientific">Amycolatopsis magusensis</name>
    <dbReference type="NCBI Taxonomy" id="882444"/>
    <lineage>
        <taxon>Bacteria</taxon>
        <taxon>Bacillati</taxon>
        <taxon>Actinomycetota</taxon>
        <taxon>Actinomycetes</taxon>
        <taxon>Pseudonocardiales</taxon>
        <taxon>Pseudonocardiaceae</taxon>
        <taxon>Amycolatopsis</taxon>
    </lineage>
</organism>
<reference evidence="2 3" key="1">
    <citation type="submission" date="2021-03" db="EMBL/GenBank/DDBJ databases">
        <title>Sequencing the genomes of 1000 actinobacteria strains.</title>
        <authorList>
            <person name="Klenk H.-P."/>
        </authorList>
    </citation>
    <scope>NUCLEOTIDE SEQUENCE [LARGE SCALE GENOMIC DNA]</scope>
    <source>
        <strain evidence="2 3">DSM 45510</strain>
    </source>
</reference>
<dbReference type="EMBL" id="JAGGMS010000001">
    <property type="protein sequence ID" value="MBP2183885.1"/>
    <property type="molecule type" value="Genomic_DNA"/>
</dbReference>
<protein>
    <submittedName>
        <fullName evidence="2">Uncharacterized protein</fullName>
    </submittedName>
</protein>
<evidence type="ECO:0000313" key="3">
    <source>
        <dbReference type="Proteomes" id="UP000741013"/>
    </source>
</evidence>
<name>A0ABS4PWU1_9PSEU</name>
<sequence>MAATVTKLAARRRGTGKPGRPSVRAAIDAFLGSPKITGR</sequence>
<proteinExistence type="predicted"/>
<feature type="region of interest" description="Disordered" evidence="1">
    <location>
        <begin position="1"/>
        <end position="26"/>
    </location>
</feature>
<gene>
    <name evidence="2" type="ORF">JOM49_005411</name>
</gene>
<accession>A0ABS4PWU1</accession>